<dbReference type="EMBL" id="JAUEPR010000018">
    <property type="protein sequence ID" value="KAK0477114.1"/>
    <property type="molecule type" value="Genomic_DNA"/>
</dbReference>
<name>A0AA39P437_9AGAR</name>
<dbReference type="AlphaFoldDB" id="A0AA39P437"/>
<reference evidence="2" key="1">
    <citation type="submission" date="2023-06" db="EMBL/GenBank/DDBJ databases">
        <authorList>
            <consortium name="Lawrence Berkeley National Laboratory"/>
            <person name="Ahrendt S."/>
            <person name="Sahu N."/>
            <person name="Indic B."/>
            <person name="Wong-Bajracharya J."/>
            <person name="Merenyi Z."/>
            <person name="Ke H.-M."/>
            <person name="Monk M."/>
            <person name="Kocsube S."/>
            <person name="Drula E."/>
            <person name="Lipzen A."/>
            <person name="Balint B."/>
            <person name="Henrissat B."/>
            <person name="Andreopoulos B."/>
            <person name="Martin F.M."/>
            <person name="Harder C.B."/>
            <person name="Rigling D."/>
            <person name="Ford K.L."/>
            <person name="Foster G.D."/>
            <person name="Pangilinan J."/>
            <person name="Papanicolaou A."/>
            <person name="Barry K."/>
            <person name="LaButti K."/>
            <person name="Viragh M."/>
            <person name="Koriabine M."/>
            <person name="Yan M."/>
            <person name="Riley R."/>
            <person name="Champramary S."/>
            <person name="Plett K.L."/>
            <person name="Tsai I.J."/>
            <person name="Slot J."/>
            <person name="Sipos G."/>
            <person name="Plett J."/>
            <person name="Nagy L.G."/>
            <person name="Grigoriev I.V."/>
        </authorList>
    </citation>
    <scope>NUCLEOTIDE SEQUENCE</scope>
    <source>
        <strain evidence="2">ICMP 16352</strain>
    </source>
</reference>
<protein>
    <submittedName>
        <fullName evidence="2">Uncharacterized protein</fullName>
    </submittedName>
</protein>
<evidence type="ECO:0000313" key="3">
    <source>
        <dbReference type="Proteomes" id="UP001175227"/>
    </source>
</evidence>
<sequence length="61" mass="7372">MVIRDVRTRWNWTYCMIKHGLELRDAINHWTITVDKGRFEDLKIKNSEWDDLEKIAGILKV</sequence>
<evidence type="ECO:0000313" key="1">
    <source>
        <dbReference type="EMBL" id="KAK0464006.1"/>
    </source>
</evidence>
<comment type="caution">
    <text evidence="2">The sequence shown here is derived from an EMBL/GenBank/DDBJ whole genome shotgun (WGS) entry which is preliminary data.</text>
</comment>
<evidence type="ECO:0000313" key="2">
    <source>
        <dbReference type="EMBL" id="KAK0477114.1"/>
    </source>
</evidence>
<dbReference type="Proteomes" id="UP001175227">
    <property type="component" value="Unassembled WGS sequence"/>
</dbReference>
<accession>A0AA39P437</accession>
<gene>
    <name evidence="2" type="ORF">IW261DRAFT_1338970</name>
    <name evidence="1" type="ORF">IW261DRAFT_1347532</name>
</gene>
<organism evidence="2 3">
    <name type="scientific">Armillaria novae-zelandiae</name>
    <dbReference type="NCBI Taxonomy" id="153914"/>
    <lineage>
        <taxon>Eukaryota</taxon>
        <taxon>Fungi</taxon>
        <taxon>Dikarya</taxon>
        <taxon>Basidiomycota</taxon>
        <taxon>Agaricomycotina</taxon>
        <taxon>Agaricomycetes</taxon>
        <taxon>Agaricomycetidae</taxon>
        <taxon>Agaricales</taxon>
        <taxon>Marasmiineae</taxon>
        <taxon>Physalacriaceae</taxon>
        <taxon>Armillaria</taxon>
    </lineage>
</organism>
<proteinExistence type="predicted"/>
<dbReference type="EMBL" id="JAUEPR010000106">
    <property type="protein sequence ID" value="KAK0464006.1"/>
    <property type="molecule type" value="Genomic_DNA"/>
</dbReference>
<keyword evidence="3" id="KW-1185">Reference proteome</keyword>